<dbReference type="SUPFAM" id="SSF53756">
    <property type="entry name" value="UDP-Glycosyltransferase/glycogen phosphorylase"/>
    <property type="match status" value="1"/>
</dbReference>
<gene>
    <name evidence="1" type="primary">rebG</name>
    <name evidence="1" type="ORF">DYBT9275_04806</name>
</gene>
<dbReference type="PANTHER" id="PTHR48050:SF13">
    <property type="entry name" value="STEROL 3-BETA-GLUCOSYLTRANSFERASE UGT80A2"/>
    <property type="match status" value="1"/>
</dbReference>
<dbReference type="PANTHER" id="PTHR48050">
    <property type="entry name" value="STEROL 3-BETA-GLUCOSYLTRANSFERASE"/>
    <property type="match status" value="1"/>
</dbReference>
<dbReference type="GO" id="GO:0016829">
    <property type="term" value="F:lyase activity"/>
    <property type="evidence" value="ECO:0007669"/>
    <property type="project" value="UniProtKB-KW"/>
</dbReference>
<evidence type="ECO:0000313" key="2">
    <source>
        <dbReference type="Proteomes" id="UP000680038"/>
    </source>
</evidence>
<protein>
    <submittedName>
        <fullName evidence="1">4'-demethylrebeccamycin synthase</fullName>
        <ecNumber evidence="1">4.3.3.5</ecNumber>
    </submittedName>
</protein>
<proteinExistence type="predicted"/>
<dbReference type="EC" id="4.3.3.5" evidence="1"/>
<dbReference type="EMBL" id="CAJRAF010000002">
    <property type="protein sequence ID" value="CAG5010752.1"/>
    <property type="molecule type" value="Genomic_DNA"/>
</dbReference>
<dbReference type="Gene3D" id="3.40.50.2000">
    <property type="entry name" value="Glycogen Phosphorylase B"/>
    <property type="match status" value="2"/>
</dbReference>
<dbReference type="CDD" id="cd03784">
    <property type="entry name" value="GT1_Gtf-like"/>
    <property type="match status" value="1"/>
</dbReference>
<name>A0A916JGF4_9BACT</name>
<keyword evidence="1" id="KW-0456">Lyase</keyword>
<evidence type="ECO:0000313" key="1">
    <source>
        <dbReference type="EMBL" id="CAG5010752.1"/>
    </source>
</evidence>
<dbReference type="GO" id="GO:0008194">
    <property type="term" value="F:UDP-glycosyltransferase activity"/>
    <property type="evidence" value="ECO:0007669"/>
    <property type="project" value="InterPro"/>
</dbReference>
<dbReference type="InterPro" id="IPR050426">
    <property type="entry name" value="Glycosyltransferase_28"/>
</dbReference>
<organism evidence="1 2">
    <name type="scientific">Dyadobacter helix</name>
    <dbReference type="NCBI Taxonomy" id="2822344"/>
    <lineage>
        <taxon>Bacteria</taxon>
        <taxon>Pseudomonadati</taxon>
        <taxon>Bacteroidota</taxon>
        <taxon>Cytophagia</taxon>
        <taxon>Cytophagales</taxon>
        <taxon>Spirosomataceae</taxon>
        <taxon>Dyadobacter</taxon>
    </lineage>
</organism>
<reference evidence="1" key="1">
    <citation type="submission" date="2021-04" db="EMBL/GenBank/DDBJ databases">
        <authorList>
            <person name="Rodrigo-Torres L."/>
            <person name="Arahal R. D."/>
            <person name="Lucena T."/>
        </authorList>
    </citation>
    <scope>NUCLEOTIDE SEQUENCE</scope>
    <source>
        <strain evidence="1">CECT 9275</strain>
    </source>
</reference>
<dbReference type="GO" id="GO:0017000">
    <property type="term" value="P:antibiotic biosynthetic process"/>
    <property type="evidence" value="ECO:0007669"/>
    <property type="project" value="UniProtKB-ARBA"/>
</dbReference>
<dbReference type="Pfam" id="PF00201">
    <property type="entry name" value="UDPGT"/>
    <property type="match status" value="1"/>
</dbReference>
<dbReference type="AlphaFoldDB" id="A0A916JGF4"/>
<dbReference type="RefSeq" id="WP_229252901.1">
    <property type="nucleotide sequence ID" value="NZ_CAJRAF010000002.1"/>
</dbReference>
<sequence length="446" mass="49686">MKKLNILFATMPMDGHFSPLTSLAVHLKGQGFDVRWYVGGSYGEKVKKLGLPHYPYTKAQYLNKENLDKLFPEASKIRGTAARIRFDINRVFLHPTPNFIEDLTAIYEEWPFDLIIHDVLFLGGSMIREILPVKSVAIGVSPLFESDSNLPPMGLGKVPARSWLGRMAQQVLSYLVQGILFKPCNDLHNKIRVQHGLAPTSDSLFDYAVRSADLYFQSGVPSFEYPRQRISPNVRFVGAMLPHTRGIKQHFEQADKALEAKRVVLVTQGTVEKDVEKILAPTLQAFADDPDTLVIATTGGSCTVELRQRFPQEHFIIEDFIDFHSVMSFANVYVTNGGYGGVMLGLQHNLPIVAAGVHEGKSEIAARVGYCGVGVNLKTEKPKPTQIRRAVNQVLNEVAYRQNVQKMSQEFSEYNTNELATQYIQDLVAKPLESIIATPSSLPAIG</sequence>
<accession>A0A916JGF4</accession>
<dbReference type="InterPro" id="IPR002213">
    <property type="entry name" value="UDP_glucos_trans"/>
</dbReference>
<keyword evidence="2" id="KW-1185">Reference proteome</keyword>
<comment type="caution">
    <text evidence="1">The sequence shown here is derived from an EMBL/GenBank/DDBJ whole genome shotgun (WGS) entry which is preliminary data.</text>
</comment>
<dbReference type="Proteomes" id="UP000680038">
    <property type="component" value="Unassembled WGS sequence"/>
</dbReference>